<evidence type="ECO:0000256" key="1">
    <source>
        <dbReference type="SAM" id="MobiDB-lite"/>
    </source>
</evidence>
<feature type="compositionally biased region" description="Gly residues" evidence="1">
    <location>
        <begin position="71"/>
        <end position="82"/>
    </location>
</feature>
<dbReference type="EMBL" id="JAQJZL010000015">
    <property type="protein sequence ID" value="KAJ6026581.1"/>
    <property type="molecule type" value="Genomic_DNA"/>
</dbReference>
<dbReference type="Proteomes" id="UP001219568">
    <property type="component" value="Unassembled WGS sequence"/>
</dbReference>
<gene>
    <name evidence="3" type="ORF">N7460_011398</name>
</gene>
<keyword evidence="4" id="KW-1185">Reference proteome</keyword>
<name>A0AAD6I0J9_PENCN</name>
<feature type="region of interest" description="Disordered" evidence="1">
    <location>
        <begin position="62"/>
        <end position="82"/>
    </location>
</feature>
<evidence type="ECO:0000256" key="2">
    <source>
        <dbReference type="SAM" id="SignalP"/>
    </source>
</evidence>
<sequence length="128" mass="12216">MKSGGLVLFLSMTLLALASPVPKDDDGGLAGERNILVDRNPQVWGDLERKAEDIVTRDVAATNAADSSDHGGPGGYGGGHGGGGYGGGYGGGGYGGGGYGGGGRGNGGHGGGGWGGRGGGWGGRGGGW</sequence>
<feature type="signal peptide" evidence="2">
    <location>
        <begin position="1"/>
        <end position="18"/>
    </location>
</feature>
<evidence type="ECO:0000313" key="4">
    <source>
        <dbReference type="Proteomes" id="UP001219568"/>
    </source>
</evidence>
<accession>A0AAD6I0J9</accession>
<protein>
    <submittedName>
        <fullName evidence="3">Uncharacterized protein</fullName>
    </submittedName>
</protein>
<dbReference type="AlphaFoldDB" id="A0AAD6I0J9"/>
<reference evidence="3" key="1">
    <citation type="journal article" date="2023" name="IMA Fungus">
        <title>Comparative genomic study of the Penicillium genus elucidates a diverse pangenome and 15 lateral gene transfer events.</title>
        <authorList>
            <person name="Petersen C."/>
            <person name="Sorensen T."/>
            <person name="Nielsen M.R."/>
            <person name="Sondergaard T.E."/>
            <person name="Sorensen J.L."/>
            <person name="Fitzpatrick D.A."/>
            <person name="Frisvad J.C."/>
            <person name="Nielsen K.L."/>
        </authorList>
    </citation>
    <scope>NUCLEOTIDE SEQUENCE</scope>
    <source>
        <strain evidence="3">IBT 15450</strain>
    </source>
</reference>
<organism evidence="3 4">
    <name type="scientific">Penicillium canescens</name>
    <dbReference type="NCBI Taxonomy" id="5083"/>
    <lineage>
        <taxon>Eukaryota</taxon>
        <taxon>Fungi</taxon>
        <taxon>Dikarya</taxon>
        <taxon>Ascomycota</taxon>
        <taxon>Pezizomycotina</taxon>
        <taxon>Eurotiomycetes</taxon>
        <taxon>Eurotiomycetidae</taxon>
        <taxon>Eurotiales</taxon>
        <taxon>Aspergillaceae</taxon>
        <taxon>Penicillium</taxon>
    </lineage>
</organism>
<keyword evidence="2" id="KW-0732">Signal</keyword>
<feature type="chain" id="PRO_5041917550" evidence="2">
    <location>
        <begin position="19"/>
        <end position="128"/>
    </location>
</feature>
<feature type="region of interest" description="Disordered" evidence="1">
    <location>
        <begin position="100"/>
        <end position="128"/>
    </location>
</feature>
<reference evidence="3" key="2">
    <citation type="submission" date="2023-01" db="EMBL/GenBank/DDBJ databases">
        <authorList>
            <person name="Petersen C."/>
        </authorList>
    </citation>
    <scope>NUCLEOTIDE SEQUENCE</scope>
    <source>
        <strain evidence="3">IBT 15450</strain>
    </source>
</reference>
<evidence type="ECO:0000313" key="3">
    <source>
        <dbReference type="EMBL" id="KAJ6026581.1"/>
    </source>
</evidence>
<comment type="caution">
    <text evidence="3">The sequence shown here is derived from an EMBL/GenBank/DDBJ whole genome shotgun (WGS) entry which is preliminary data.</text>
</comment>
<proteinExistence type="predicted"/>